<dbReference type="PANTHER" id="PTHR11712">
    <property type="entry name" value="POLYKETIDE SYNTHASE-RELATED"/>
    <property type="match status" value="1"/>
</dbReference>
<dbReference type="GO" id="GO:0004315">
    <property type="term" value="F:3-oxoacyl-[acyl-carrier-protein] synthase activity"/>
    <property type="evidence" value="ECO:0007669"/>
    <property type="project" value="InterPro"/>
</dbReference>
<dbReference type="EMBL" id="MCSB01000050">
    <property type="protein sequence ID" value="PME23250.1"/>
    <property type="molecule type" value="Genomic_DNA"/>
</dbReference>
<dbReference type="InterPro" id="IPR014030">
    <property type="entry name" value="Ketoacyl_synth_N"/>
</dbReference>
<comment type="pathway">
    <text evidence="1">Lipid metabolism; fatty acid biosynthesis.</text>
</comment>
<proteinExistence type="inferred from homology"/>
<dbReference type="GeneID" id="69649831"/>
<evidence type="ECO:0000256" key="1">
    <source>
        <dbReference type="ARBA" id="ARBA00005194"/>
    </source>
</evidence>
<dbReference type="NCBIfam" id="NF006618">
    <property type="entry name" value="PRK09185.1"/>
    <property type="match status" value="1"/>
</dbReference>
<evidence type="ECO:0000313" key="7">
    <source>
        <dbReference type="Proteomes" id="UP000239763"/>
    </source>
</evidence>
<sequence>MPIYIQDCGFHSALGSSVADIHGSLKGEHESNMVEVSDMLNDGKHTIVGKVAGELPEIPSDLTQYATRNNQLALSALHQIKDSIEQAKSQFGADRIAVVIGTSTSGISDGEAAFKHKLAHGEFPEHYHYSKQELGNTSEFVSQHCALTGLSYAISTACSSSGRVFLTAQRLLDSGMADAVLVGGVDTLCKLTLNGFHGLEALSTTHCKPFSATRDGINIGEAAAFMLLSKKKLTSIDTTSNIALLGCGDSSDAHHISAPHPEGNGAEQAMQKALDSAQLQVEDIGYINAHGTATPLNDSMESKAIHRIFANKVPVSSTKPLTGHTLGAASAIEAAIAWHILKYDLPLPLQKCQDKAEDIEIDLVNCPQKLKVKNILSNSFAFGGNNISLIFGVVND</sequence>
<organism evidence="6 7">
    <name type="scientific">Vibrio lentus</name>
    <dbReference type="NCBI Taxonomy" id="136468"/>
    <lineage>
        <taxon>Bacteria</taxon>
        <taxon>Pseudomonadati</taxon>
        <taxon>Pseudomonadota</taxon>
        <taxon>Gammaproteobacteria</taxon>
        <taxon>Vibrionales</taxon>
        <taxon>Vibrionaceae</taxon>
        <taxon>Vibrio</taxon>
    </lineage>
</organism>
<keyword evidence="3 4" id="KW-0808">Transferase</keyword>
<feature type="domain" description="Ketosynthase family 3 (KS3)" evidence="5">
    <location>
        <begin position="1"/>
        <end position="393"/>
    </location>
</feature>
<keyword evidence="7" id="KW-1185">Reference proteome</keyword>
<evidence type="ECO:0000313" key="6">
    <source>
        <dbReference type="EMBL" id="PME23250.1"/>
    </source>
</evidence>
<dbReference type="Proteomes" id="UP000239763">
    <property type="component" value="Unassembled WGS sequence"/>
</dbReference>
<dbReference type="PANTHER" id="PTHR11712:SF320">
    <property type="entry name" value="BETA-KETOACYL SYNTHASE"/>
    <property type="match status" value="1"/>
</dbReference>
<dbReference type="Gene3D" id="3.40.47.10">
    <property type="match status" value="1"/>
</dbReference>
<dbReference type="SMART" id="SM00825">
    <property type="entry name" value="PKS_KS"/>
    <property type="match status" value="1"/>
</dbReference>
<dbReference type="Pfam" id="PF00109">
    <property type="entry name" value="ketoacyl-synt"/>
    <property type="match status" value="1"/>
</dbReference>
<dbReference type="InterPro" id="IPR020841">
    <property type="entry name" value="PKS_Beta-ketoAc_synthase_dom"/>
</dbReference>
<evidence type="ECO:0000259" key="5">
    <source>
        <dbReference type="PROSITE" id="PS52004"/>
    </source>
</evidence>
<name>A0AA44VPC5_9VIBR</name>
<dbReference type="CDD" id="cd00834">
    <property type="entry name" value="KAS_I_II"/>
    <property type="match status" value="1"/>
</dbReference>
<dbReference type="InterPro" id="IPR018201">
    <property type="entry name" value="Ketoacyl_synth_AS"/>
</dbReference>
<dbReference type="SUPFAM" id="SSF53901">
    <property type="entry name" value="Thiolase-like"/>
    <property type="match status" value="2"/>
</dbReference>
<gene>
    <name evidence="6" type="ORF">BCV38_12315</name>
</gene>
<dbReference type="InterPro" id="IPR014031">
    <property type="entry name" value="Ketoacyl_synth_C"/>
</dbReference>
<reference evidence="6 7" key="1">
    <citation type="journal article" date="2018" name="Nature">
        <title>A major lineage of non-tailed dsDNA viruses as unrecognized killers of marine bacteria.</title>
        <authorList>
            <person name="Kauffman K.M."/>
            <person name="Hussain F.A."/>
            <person name="Yang J."/>
            <person name="Arevalo P."/>
            <person name="Brown J.M."/>
            <person name="Chang W.K."/>
            <person name="VanInsberghe D."/>
            <person name="Elsherbini J."/>
            <person name="Sharma R.S."/>
            <person name="Cutler M.B."/>
            <person name="Kelly L."/>
            <person name="Polz M.F."/>
        </authorList>
    </citation>
    <scope>NUCLEOTIDE SEQUENCE [LARGE SCALE GENOMIC DNA]</scope>
    <source>
        <strain evidence="6 7">10N.286.55.E1</strain>
    </source>
</reference>
<comment type="similarity">
    <text evidence="2 4">Belongs to the thiolase-like superfamily. Beta-ketoacyl-ACP synthases family.</text>
</comment>
<dbReference type="GO" id="GO:0006633">
    <property type="term" value="P:fatty acid biosynthetic process"/>
    <property type="evidence" value="ECO:0007669"/>
    <property type="project" value="InterPro"/>
</dbReference>
<accession>A0AA44VPC5</accession>
<dbReference type="AlphaFoldDB" id="A0AA44VPC5"/>
<protein>
    <submittedName>
        <fullName evidence="6">Beta-ketoacyl-[acyl-carrier-protein] synthase II</fullName>
    </submittedName>
</protein>
<dbReference type="InterPro" id="IPR016039">
    <property type="entry name" value="Thiolase-like"/>
</dbReference>
<dbReference type="GO" id="GO:0005829">
    <property type="term" value="C:cytosol"/>
    <property type="evidence" value="ECO:0007669"/>
    <property type="project" value="TreeGrafter"/>
</dbReference>
<evidence type="ECO:0000256" key="3">
    <source>
        <dbReference type="ARBA" id="ARBA00022679"/>
    </source>
</evidence>
<dbReference type="InterPro" id="IPR000794">
    <property type="entry name" value="Beta-ketoacyl_synthase"/>
</dbReference>
<dbReference type="Pfam" id="PF02801">
    <property type="entry name" value="Ketoacyl-synt_C"/>
    <property type="match status" value="1"/>
</dbReference>
<evidence type="ECO:0000256" key="4">
    <source>
        <dbReference type="RuleBase" id="RU003694"/>
    </source>
</evidence>
<dbReference type="PROSITE" id="PS52004">
    <property type="entry name" value="KS3_2"/>
    <property type="match status" value="1"/>
</dbReference>
<dbReference type="RefSeq" id="WP_102300287.1">
    <property type="nucleotide sequence ID" value="NZ_JAAHTI010000001.1"/>
</dbReference>
<dbReference type="PROSITE" id="PS00606">
    <property type="entry name" value="KS3_1"/>
    <property type="match status" value="1"/>
</dbReference>
<evidence type="ECO:0000256" key="2">
    <source>
        <dbReference type="ARBA" id="ARBA00008467"/>
    </source>
</evidence>
<comment type="caution">
    <text evidence="6">The sequence shown here is derived from an EMBL/GenBank/DDBJ whole genome shotgun (WGS) entry which is preliminary data.</text>
</comment>